<evidence type="ECO:0000313" key="4">
    <source>
        <dbReference type="Proteomes" id="UP000002640"/>
    </source>
</evidence>
<feature type="compositionally biased region" description="Basic and acidic residues" evidence="2">
    <location>
        <begin position="120"/>
        <end position="134"/>
    </location>
</feature>
<keyword evidence="4" id="KW-1185">Reference proteome</keyword>
<gene>
    <name evidence="3" type="ORF">PHYSODRAFT_293938</name>
</gene>
<sequence length="394" mass="45271">MSRVGVLESSLDGILIHCVQEISRNQKNILHLHLETHPLPFQPSPVLVQLLQNDRRRRSGSILAASAKQRKQQLKSADYLDRKASEARRQLASGVERDFRQFCYHIKVSPDEVVQLHEQVGQHHQSDNQQRDDPAPATSHPIPDAASTTVSIEDTLRLHLAHEWVHQERFNIQEAFTNQTKKLQEDLDTFLDQQEAEFGEERQKVLNASIQERPAPQNKSITLKQQRRKTNTQFQSNTKRGMIVHTAPLLRIEPTGDGEDKVQWTASSAIRRPWRTRSDVDITQERLDELERRLRIRKEVAEAKRKDGMQWIGRQCAHLFAQVDCKETEARVAAMVLEEELKELGTLRARVSEISSNLERVCNEQNSKLSNGLPRLPSSNSAKRMPQTIEKNTE</sequence>
<name>G4YG27_PHYSP</name>
<organism evidence="3 4">
    <name type="scientific">Phytophthora sojae (strain P6497)</name>
    <name type="common">Soybean stem and root rot agent</name>
    <name type="synonym">Phytophthora megasperma f. sp. glycines</name>
    <dbReference type="NCBI Taxonomy" id="1094619"/>
    <lineage>
        <taxon>Eukaryota</taxon>
        <taxon>Sar</taxon>
        <taxon>Stramenopiles</taxon>
        <taxon>Oomycota</taxon>
        <taxon>Peronosporomycetes</taxon>
        <taxon>Peronosporales</taxon>
        <taxon>Peronosporaceae</taxon>
        <taxon>Phytophthora</taxon>
    </lineage>
</organism>
<dbReference type="SMR" id="G4YG27"/>
<dbReference type="Proteomes" id="UP000002640">
    <property type="component" value="Unassembled WGS sequence"/>
</dbReference>
<protein>
    <submittedName>
        <fullName evidence="3">Uncharacterized protein</fullName>
    </submittedName>
</protein>
<dbReference type="InParanoid" id="G4YG27"/>
<dbReference type="OMA" id="WIGRQCA"/>
<dbReference type="AlphaFoldDB" id="G4YG27"/>
<feature type="region of interest" description="Disordered" evidence="2">
    <location>
        <begin position="366"/>
        <end position="394"/>
    </location>
</feature>
<dbReference type="KEGG" id="psoj:PHYSODRAFT_293938"/>
<proteinExistence type="predicted"/>
<accession>G4YG27</accession>
<feature type="region of interest" description="Disordered" evidence="2">
    <location>
        <begin position="119"/>
        <end position="147"/>
    </location>
</feature>
<feature type="coiled-coil region" evidence="1">
    <location>
        <begin position="280"/>
        <end position="307"/>
    </location>
</feature>
<reference evidence="3 4" key="1">
    <citation type="journal article" date="2006" name="Science">
        <title>Phytophthora genome sequences uncover evolutionary origins and mechanisms of pathogenesis.</title>
        <authorList>
            <person name="Tyler B.M."/>
            <person name="Tripathy S."/>
            <person name="Zhang X."/>
            <person name="Dehal P."/>
            <person name="Jiang R.H."/>
            <person name="Aerts A."/>
            <person name="Arredondo F.D."/>
            <person name="Baxter L."/>
            <person name="Bensasson D."/>
            <person name="Beynon J.L."/>
            <person name="Chapman J."/>
            <person name="Damasceno C.M."/>
            <person name="Dorrance A.E."/>
            <person name="Dou D."/>
            <person name="Dickerman A.W."/>
            <person name="Dubchak I.L."/>
            <person name="Garbelotto M."/>
            <person name="Gijzen M."/>
            <person name="Gordon S.G."/>
            <person name="Govers F."/>
            <person name="Grunwald N.J."/>
            <person name="Huang W."/>
            <person name="Ivors K.L."/>
            <person name="Jones R.W."/>
            <person name="Kamoun S."/>
            <person name="Krampis K."/>
            <person name="Lamour K.H."/>
            <person name="Lee M.K."/>
            <person name="McDonald W.H."/>
            <person name="Medina M."/>
            <person name="Meijer H.J."/>
            <person name="Nordberg E.K."/>
            <person name="Maclean D.J."/>
            <person name="Ospina-Giraldo M.D."/>
            <person name="Morris P.F."/>
            <person name="Phuntumart V."/>
            <person name="Putnam N.H."/>
            <person name="Rash S."/>
            <person name="Rose J.K."/>
            <person name="Sakihama Y."/>
            <person name="Salamov A.A."/>
            <person name="Savidor A."/>
            <person name="Scheuring C.F."/>
            <person name="Smith B.M."/>
            <person name="Sobral B.W."/>
            <person name="Terry A."/>
            <person name="Torto-Alalibo T.A."/>
            <person name="Win J."/>
            <person name="Xu Z."/>
            <person name="Zhang H."/>
            <person name="Grigoriev I.V."/>
            <person name="Rokhsar D.S."/>
            <person name="Boore J.L."/>
        </authorList>
    </citation>
    <scope>NUCLEOTIDE SEQUENCE [LARGE SCALE GENOMIC DNA]</scope>
    <source>
        <strain evidence="3 4">P6497</strain>
    </source>
</reference>
<dbReference type="GeneID" id="20641042"/>
<evidence type="ECO:0000256" key="1">
    <source>
        <dbReference type="SAM" id="Coils"/>
    </source>
</evidence>
<evidence type="ECO:0000313" key="3">
    <source>
        <dbReference type="EMBL" id="EGZ28370.1"/>
    </source>
</evidence>
<keyword evidence="1" id="KW-0175">Coiled coil</keyword>
<dbReference type="EMBL" id="JH159151">
    <property type="protein sequence ID" value="EGZ28370.1"/>
    <property type="molecule type" value="Genomic_DNA"/>
</dbReference>
<evidence type="ECO:0000256" key="2">
    <source>
        <dbReference type="SAM" id="MobiDB-lite"/>
    </source>
</evidence>
<dbReference type="RefSeq" id="XP_009515645.1">
    <property type="nucleotide sequence ID" value="XM_009517350.1"/>
</dbReference>